<gene>
    <name evidence="14" type="primary">asnB</name>
    <name evidence="13" type="ORF">ADH66_09305</name>
    <name evidence="14" type="ORF">I5Q82_19345</name>
</gene>
<dbReference type="InterPro" id="IPR033738">
    <property type="entry name" value="AsnB_N"/>
</dbReference>
<comment type="catalytic activity">
    <reaction evidence="8">
        <text>L-aspartate + L-glutamine + ATP + H2O = L-asparagine + L-glutamate + AMP + diphosphate + H(+)</text>
        <dbReference type="Rhea" id="RHEA:12228"/>
        <dbReference type="ChEBI" id="CHEBI:15377"/>
        <dbReference type="ChEBI" id="CHEBI:15378"/>
        <dbReference type="ChEBI" id="CHEBI:29985"/>
        <dbReference type="ChEBI" id="CHEBI:29991"/>
        <dbReference type="ChEBI" id="CHEBI:30616"/>
        <dbReference type="ChEBI" id="CHEBI:33019"/>
        <dbReference type="ChEBI" id="CHEBI:58048"/>
        <dbReference type="ChEBI" id="CHEBI:58359"/>
        <dbReference type="ChEBI" id="CHEBI:456215"/>
        <dbReference type="EC" id="6.3.5.4"/>
    </reaction>
</comment>
<dbReference type="Pfam" id="PF13537">
    <property type="entry name" value="GATase_7"/>
    <property type="match status" value="1"/>
</dbReference>
<keyword evidence="14" id="KW-0436">Ligase</keyword>
<dbReference type="NCBIfam" id="TIGR01536">
    <property type="entry name" value="asn_synth_AEB"/>
    <property type="match status" value="1"/>
</dbReference>
<dbReference type="CDD" id="cd00712">
    <property type="entry name" value="AsnB"/>
    <property type="match status" value="1"/>
</dbReference>
<dbReference type="SUPFAM" id="SSF56235">
    <property type="entry name" value="N-terminal nucleophile aminohydrolases (Ntn hydrolases)"/>
    <property type="match status" value="1"/>
</dbReference>
<dbReference type="InterPro" id="IPR029055">
    <property type="entry name" value="Ntn_hydrolases_N"/>
</dbReference>
<feature type="active site" description="For GATase activity" evidence="9">
    <location>
        <position position="2"/>
    </location>
</feature>
<evidence type="ECO:0000259" key="12">
    <source>
        <dbReference type="PROSITE" id="PS51278"/>
    </source>
</evidence>
<dbReference type="RefSeq" id="WP_066541442.1">
    <property type="nucleotide sequence ID" value="NZ_CP021422.1"/>
</dbReference>
<comment type="similarity">
    <text evidence="2">Belongs to the asparagine synthetase family.</text>
</comment>
<dbReference type="PROSITE" id="PS51278">
    <property type="entry name" value="GATASE_TYPE_2"/>
    <property type="match status" value="1"/>
</dbReference>
<reference evidence="13" key="1">
    <citation type="journal article" date="2017" name="Genome Announc.">
        <title>High-Quality Whole-Genome Sequences of the Oligo-Mouse-Microbiota Bacterial Community.</title>
        <authorList>
            <person name="Garzetti D."/>
            <person name="Brugiroux S."/>
            <person name="Bunk B."/>
            <person name="Pukall R."/>
            <person name="McCoy K.D."/>
            <person name="Macpherson A.J."/>
            <person name="Stecher B."/>
        </authorList>
    </citation>
    <scope>NUCLEOTIDE SEQUENCE</scope>
    <source>
        <strain evidence="13">KB18</strain>
    </source>
</reference>
<dbReference type="EMBL" id="CP065321">
    <property type="protein sequence ID" value="QQR30115.1"/>
    <property type="molecule type" value="Genomic_DNA"/>
</dbReference>
<evidence type="ECO:0000256" key="1">
    <source>
        <dbReference type="ARBA" id="ARBA00005187"/>
    </source>
</evidence>
<dbReference type="AlphaFoldDB" id="A0A1Z2XR11"/>
<keyword evidence="7 9" id="KW-0315">Glutamine amidotransferase</keyword>
<dbReference type="GO" id="GO:0005524">
    <property type="term" value="F:ATP binding"/>
    <property type="evidence" value="ECO:0007669"/>
    <property type="project" value="UniProtKB-KW"/>
</dbReference>
<evidence type="ECO:0000256" key="7">
    <source>
        <dbReference type="ARBA" id="ARBA00022962"/>
    </source>
</evidence>
<evidence type="ECO:0000256" key="9">
    <source>
        <dbReference type="PIRSR" id="PIRSR001589-1"/>
    </source>
</evidence>
<dbReference type="InterPro" id="IPR006426">
    <property type="entry name" value="Asn_synth_AEB"/>
</dbReference>
<dbReference type="InterPro" id="IPR014729">
    <property type="entry name" value="Rossmann-like_a/b/a_fold"/>
</dbReference>
<dbReference type="GO" id="GO:0006529">
    <property type="term" value="P:asparagine biosynthetic process"/>
    <property type="evidence" value="ECO:0007669"/>
    <property type="project" value="UniProtKB-KW"/>
</dbReference>
<dbReference type="InterPro" id="IPR001962">
    <property type="entry name" value="Asn_synthase"/>
</dbReference>
<dbReference type="Pfam" id="PF00733">
    <property type="entry name" value="Asn_synthase"/>
    <property type="match status" value="1"/>
</dbReference>
<dbReference type="GO" id="GO:0004066">
    <property type="term" value="F:asparagine synthase (glutamine-hydrolyzing) activity"/>
    <property type="evidence" value="ECO:0007669"/>
    <property type="project" value="UniProtKB-EC"/>
</dbReference>
<evidence type="ECO:0000313" key="15">
    <source>
        <dbReference type="Proteomes" id="UP000196710"/>
    </source>
</evidence>
<evidence type="ECO:0000256" key="5">
    <source>
        <dbReference type="ARBA" id="ARBA00022840"/>
    </source>
</evidence>
<dbReference type="InterPro" id="IPR051786">
    <property type="entry name" value="ASN_synthetase/amidase"/>
</dbReference>
<keyword evidence="5 10" id="KW-0067">ATP-binding</keyword>
<sequence>MCGFAGFSDYDDSLLDEKYLWMALARRMARRISHRGPDGHGAHVSAHCALAHMRLSVIDPQNGQQPMTAVCEGKECTIAYNGEIYNAAELRADLERQGYTFYTDCDTEVVLNAYLCYGEECPEKLNGIFAFAVDDGIRQRTFLCRDRFGVKPLFYTFKNQRLAFASEIKGLFEFPGVNPVIGREGLCEVFGLGPARTPGHGVFEGISELRPGHFAVFDREGWRDDKYYDLTATPHTDTYKDTVQTVRELLVDTVKRQMIADVPLCTFLSGGLDSSVVTAIAAKLLKEQGKSLSTYSFEFEGNEEYFTPSSFQPDRDQAWAQRVSQILGTDHTTLLCDNDRLADSLFEGVIAKDLPGMSDIDGSLLHFCRQVKEKHVVALCGECADEIFGGYPWFHRREMFDGTHFPWSNNLDTRQSLLKPEIREQLGMEDYVNSRLAETLADVPVLEGETLEQRRMRQISYLNIKWFMSTLLDRKDRCSMYSGLEVRVPYCDHRIAQYVFNVPWDFKCPKGEPKGLLRDAAAGLLPEEILRRKKSPYPKTHNPGYERILKQRLHYILRDKMQPIHKILSEEAAQSLLNQSFDYGKPWFGQLMAGPQMLAYLIQINYWLLHYNIYIDL</sequence>
<dbReference type="CDD" id="cd01991">
    <property type="entry name" value="Asn_synthase_B_C"/>
    <property type="match status" value="1"/>
</dbReference>
<keyword evidence="9" id="KW-0028">Amino-acid biosynthesis</keyword>
<keyword evidence="15" id="KW-1185">Reference proteome</keyword>
<dbReference type="EC" id="6.3.5.4" evidence="3"/>
<protein>
    <recommendedName>
        <fullName evidence="3">asparagine synthase (glutamine-hydrolyzing)</fullName>
        <ecNumber evidence="3">6.3.5.4</ecNumber>
    </recommendedName>
</protein>
<evidence type="ECO:0000256" key="4">
    <source>
        <dbReference type="ARBA" id="ARBA00022741"/>
    </source>
</evidence>
<evidence type="ECO:0000256" key="8">
    <source>
        <dbReference type="ARBA" id="ARBA00048741"/>
    </source>
</evidence>
<keyword evidence="6 9" id="KW-0061">Asparagine biosynthesis</keyword>
<dbReference type="EMBL" id="CP021422">
    <property type="protein sequence ID" value="ASB40831.1"/>
    <property type="molecule type" value="Genomic_DNA"/>
</dbReference>
<evidence type="ECO:0000256" key="3">
    <source>
        <dbReference type="ARBA" id="ARBA00012737"/>
    </source>
</evidence>
<dbReference type="Proteomes" id="UP000596035">
    <property type="component" value="Chromosome"/>
</dbReference>
<dbReference type="InterPro" id="IPR017932">
    <property type="entry name" value="GATase_2_dom"/>
</dbReference>
<evidence type="ECO:0000256" key="11">
    <source>
        <dbReference type="PIRSR" id="PIRSR001589-3"/>
    </source>
</evidence>
<evidence type="ECO:0000313" key="13">
    <source>
        <dbReference type="EMBL" id="ASB40831.1"/>
    </source>
</evidence>
<keyword evidence="4 10" id="KW-0547">Nucleotide-binding</keyword>
<comment type="pathway">
    <text evidence="1">Amino-acid biosynthesis; L-asparagine biosynthesis; L-asparagine from L-aspartate (L-Gln route): step 1/1.</text>
</comment>
<feature type="site" description="Important for beta-aspartyl-AMP intermediate formation" evidence="11">
    <location>
        <position position="382"/>
    </location>
</feature>
<proteinExistence type="inferred from homology"/>
<organism evidence="14 16">
    <name type="scientific">Acutalibacter muris</name>
    <dbReference type="NCBI Taxonomy" id="1796620"/>
    <lineage>
        <taxon>Bacteria</taxon>
        <taxon>Bacillati</taxon>
        <taxon>Bacillota</taxon>
        <taxon>Clostridia</taxon>
        <taxon>Eubacteriales</taxon>
        <taxon>Acutalibacteraceae</taxon>
        <taxon>Acutalibacter</taxon>
    </lineage>
</organism>
<accession>A0A1Z2XR11</accession>
<evidence type="ECO:0000313" key="16">
    <source>
        <dbReference type="Proteomes" id="UP000596035"/>
    </source>
</evidence>
<dbReference type="SUPFAM" id="SSF52402">
    <property type="entry name" value="Adenine nucleotide alpha hydrolases-like"/>
    <property type="match status" value="1"/>
</dbReference>
<name>A0A1Z2XR11_9FIRM</name>
<dbReference type="Gene3D" id="3.60.20.10">
    <property type="entry name" value="Glutamine Phosphoribosylpyrophosphate, subunit 1, domain 1"/>
    <property type="match status" value="1"/>
</dbReference>
<dbReference type="PANTHER" id="PTHR43284">
    <property type="entry name" value="ASPARAGINE SYNTHETASE (GLUTAMINE-HYDROLYZING)"/>
    <property type="match status" value="1"/>
</dbReference>
<reference evidence="14 16" key="3">
    <citation type="submission" date="2020-11" db="EMBL/GenBank/DDBJ databases">
        <title>Closed and high quality bacterial genomes of the OMM12 community.</title>
        <authorList>
            <person name="Marbouty M."/>
            <person name="Lamy-Besnier Q."/>
            <person name="Debarbieux L."/>
            <person name="Koszul R."/>
        </authorList>
    </citation>
    <scope>NUCLEOTIDE SEQUENCE [LARGE SCALE GENOMIC DNA]</scope>
    <source>
        <strain evidence="14 16">KB18</strain>
    </source>
</reference>
<evidence type="ECO:0000256" key="6">
    <source>
        <dbReference type="ARBA" id="ARBA00022888"/>
    </source>
</evidence>
<feature type="domain" description="Glutamine amidotransferase type-2" evidence="12">
    <location>
        <begin position="2"/>
        <end position="220"/>
    </location>
</feature>
<reference evidence="15" key="2">
    <citation type="submission" date="2017-05" db="EMBL/GenBank/DDBJ databases">
        <title>Improved OligoMM genomes.</title>
        <authorList>
            <person name="Garzetti D."/>
        </authorList>
    </citation>
    <scope>NUCLEOTIDE SEQUENCE [LARGE SCALE GENOMIC DNA]</scope>
    <source>
        <strain evidence="15">KB18</strain>
    </source>
</reference>
<evidence type="ECO:0000256" key="2">
    <source>
        <dbReference type="ARBA" id="ARBA00005752"/>
    </source>
</evidence>
<dbReference type="Gene3D" id="3.40.50.620">
    <property type="entry name" value="HUPs"/>
    <property type="match status" value="1"/>
</dbReference>
<evidence type="ECO:0000256" key="10">
    <source>
        <dbReference type="PIRSR" id="PIRSR001589-2"/>
    </source>
</evidence>
<dbReference type="Proteomes" id="UP000196710">
    <property type="component" value="Chromosome"/>
</dbReference>
<dbReference type="KEGG" id="amur:ADH66_09305"/>
<feature type="binding site" evidence="10">
    <location>
        <position position="106"/>
    </location>
    <ligand>
        <name>L-glutamine</name>
        <dbReference type="ChEBI" id="CHEBI:58359"/>
    </ligand>
</feature>
<dbReference type="PIRSF" id="PIRSF001589">
    <property type="entry name" value="Asn_synthetase_glu-h"/>
    <property type="match status" value="1"/>
</dbReference>
<dbReference type="PANTHER" id="PTHR43284:SF1">
    <property type="entry name" value="ASPARAGINE SYNTHETASE"/>
    <property type="match status" value="1"/>
</dbReference>
<dbReference type="GO" id="GO:0005829">
    <property type="term" value="C:cytosol"/>
    <property type="evidence" value="ECO:0007669"/>
    <property type="project" value="TreeGrafter"/>
</dbReference>
<evidence type="ECO:0000313" key="14">
    <source>
        <dbReference type="EMBL" id="QQR30115.1"/>
    </source>
</evidence>